<name>A0AAN9BN39_9CAEN</name>
<evidence type="ECO:0008006" key="4">
    <source>
        <dbReference type="Google" id="ProtNLM"/>
    </source>
</evidence>
<dbReference type="EMBL" id="JBAMIC010000004">
    <property type="protein sequence ID" value="KAK7108269.1"/>
    <property type="molecule type" value="Genomic_DNA"/>
</dbReference>
<keyword evidence="1" id="KW-0732">Signal</keyword>
<sequence length="490" mass="54347">MTSSVAKGVVILMTLAQALADCDRNTGPSGTVECIYVPRYNNEGQWGTCLTDAYIQSKSKGIHLCEDRTATYCYYQCMIEVFRENDGPVSRRCSCGNEESSTTTICPPSEVSIPDRCFSPDGTDCAWYRDCLEARFHCSKGDDDYGITYAEKYCNLYDDNYQDFSSLGQRWIGAVRKCLQVELVPLLRPFECPTCEDIKTRAFNSHTECYVAPYQNAPTICSLPVKDFWRIFWTVKSAFTSEFVETVFGMLKVLKSCTIAEAQGMADFMTKMAIEVTLPKILKFSKSPRNKRSLAEGHGVPFLNRLTRDPEENAEGLSADYSTAVGSMAKSSRTKRSTGNTTWRGESNASLHYHHTAAEVAKELAQQLGWTSLKIQWFAYGVYAEDANMLKVNVFLADQTYNASSPSAVNLTRVVQQAAESYQDGTIHFNVRGTALPAGQMLGCIDEECQQTFVNTTAPNAAVSLEGGWLMMVVSTSAAALLTKRARFLG</sequence>
<evidence type="ECO:0000313" key="3">
    <source>
        <dbReference type="Proteomes" id="UP001374579"/>
    </source>
</evidence>
<feature type="chain" id="PRO_5042976819" description="Secreted protein" evidence="1">
    <location>
        <begin position="21"/>
        <end position="490"/>
    </location>
</feature>
<accession>A0AAN9BN39</accession>
<comment type="caution">
    <text evidence="2">The sequence shown here is derived from an EMBL/GenBank/DDBJ whole genome shotgun (WGS) entry which is preliminary data.</text>
</comment>
<evidence type="ECO:0000313" key="2">
    <source>
        <dbReference type="EMBL" id="KAK7108269.1"/>
    </source>
</evidence>
<dbReference type="Proteomes" id="UP001374579">
    <property type="component" value="Unassembled WGS sequence"/>
</dbReference>
<reference evidence="2 3" key="1">
    <citation type="submission" date="2024-02" db="EMBL/GenBank/DDBJ databases">
        <title>Chromosome-scale genome assembly of the rough periwinkle Littorina saxatilis.</title>
        <authorList>
            <person name="De Jode A."/>
            <person name="Faria R."/>
            <person name="Formenti G."/>
            <person name="Sims Y."/>
            <person name="Smith T.P."/>
            <person name="Tracey A."/>
            <person name="Wood J.M.D."/>
            <person name="Zagrodzka Z.B."/>
            <person name="Johannesson K."/>
            <person name="Butlin R.K."/>
            <person name="Leder E.H."/>
        </authorList>
    </citation>
    <scope>NUCLEOTIDE SEQUENCE [LARGE SCALE GENOMIC DNA]</scope>
    <source>
        <strain evidence="2">Snail1</strain>
        <tissue evidence="2">Muscle</tissue>
    </source>
</reference>
<evidence type="ECO:0000256" key="1">
    <source>
        <dbReference type="SAM" id="SignalP"/>
    </source>
</evidence>
<gene>
    <name evidence="2" type="ORF">V1264_016032</name>
</gene>
<proteinExistence type="predicted"/>
<organism evidence="2 3">
    <name type="scientific">Littorina saxatilis</name>
    <dbReference type="NCBI Taxonomy" id="31220"/>
    <lineage>
        <taxon>Eukaryota</taxon>
        <taxon>Metazoa</taxon>
        <taxon>Spiralia</taxon>
        <taxon>Lophotrochozoa</taxon>
        <taxon>Mollusca</taxon>
        <taxon>Gastropoda</taxon>
        <taxon>Caenogastropoda</taxon>
        <taxon>Littorinimorpha</taxon>
        <taxon>Littorinoidea</taxon>
        <taxon>Littorinidae</taxon>
        <taxon>Littorina</taxon>
    </lineage>
</organism>
<dbReference type="AlphaFoldDB" id="A0AAN9BN39"/>
<protein>
    <recommendedName>
        <fullName evidence="4">Secreted protein</fullName>
    </recommendedName>
</protein>
<keyword evidence="3" id="KW-1185">Reference proteome</keyword>
<feature type="signal peptide" evidence="1">
    <location>
        <begin position="1"/>
        <end position="20"/>
    </location>
</feature>